<protein>
    <submittedName>
        <fullName evidence="1">Uncharacterized protein</fullName>
    </submittedName>
</protein>
<dbReference type="Proteomes" id="UP000887116">
    <property type="component" value="Unassembled WGS sequence"/>
</dbReference>
<dbReference type="AlphaFoldDB" id="A0A8X6JC74"/>
<reference evidence="1" key="1">
    <citation type="submission" date="2020-07" db="EMBL/GenBank/DDBJ databases">
        <title>Multicomponent nature underlies the extraordinary mechanical properties of spider dragline silk.</title>
        <authorList>
            <person name="Kono N."/>
            <person name="Nakamura H."/>
            <person name="Mori M."/>
            <person name="Yoshida Y."/>
            <person name="Ohtoshi R."/>
            <person name="Malay A.D."/>
            <person name="Moran D.A.P."/>
            <person name="Tomita M."/>
            <person name="Numata K."/>
            <person name="Arakawa K."/>
        </authorList>
    </citation>
    <scope>NUCLEOTIDE SEQUENCE</scope>
</reference>
<dbReference type="EMBL" id="BMAO01025205">
    <property type="protein sequence ID" value="GFR01161.1"/>
    <property type="molecule type" value="Genomic_DNA"/>
</dbReference>
<sequence length="94" mass="11398">MAPPGGRLDWNGNKEAKRKINIYIGWWLYHEYIRRKNGIYSDRKHYFSLCSYIQYLSWLSTILHKTSKERSRHLVKVAVLPKKEFKGLMLFFFE</sequence>
<keyword evidence="2" id="KW-1185">Reference proteome</keyword>
<gene>
    <name evidence="1" type="ORF">TNCT_550441</name>
</gene>
<name>A0A8X6JC74_TRICU</name>
<comment type="caution">
    <text evidence="1">The sequence shown here is derived from an EMBL/GenBank/DDBJ whole genome shotgun (WGS) entry which is preliminary data.</text>
</comment>
<organism evidence="1 2">
    <name type="scientific">Trichonephila clavata</name>
    <name type="common">Joro spider</name>
    <name type="synonym">Nephila clavata</name>
    <dbReference type="NCBI Taxonomy" id="2740835"/>
    <lineage>
        <taxon>Eukaryota</taxon>
        <taxon>Metazoa</taxon>
        <taxon>Ecdysozoa</taxon>
        <taxon>Arthropoda</taxon>
        <taxon>Chelicerata</taxon>
        <taxon>Arachnida</taxon>
        <taxon>Araneae</taxon>
        <taxon>Araneomorphae</taxon>
        <taxon>Entelegynae</taxon>
        <taxon>Araneoidea</taxon>
        <taxon>Nephilidae</taxon>
        <taxon>Trichonephila</taxon>
    </lineage>
</organism>
<proteinExistence type="predicted"/>
<accession>A0A8X6JC74</accession>
<evidence type="ECO:0000313" key="2">
    <source>
        <dbReference type="Proteomes" id="UP000887116"/>
    </source>
</evidence>
<evidence type="ECO:0000313" key="1">
    <source>
        <dbReference type="EMBL" id="GFR01161.1"/>
    </source>
</evidence>